<gene>
    <name evidence="2" type="ORF">J7561_04435</name>
</gene>
<evidence type="ECO:0000256" key="1">
    <source>
        <dbReference type="SAM" id="Coils"/>
    </source>
</evidence>
<proteinExistence type="predicted"/>
<feature type="coiled-coil region" evidence="1">
    <location>
        <begin position="83"/>
        <end position="117"/>
    </location>
</feature>
<comment type="caution">
    <text evidence="2">The sequence shown here is derived from an EMBL/GenBank/DDBJ whole genome shotgun (WGS) entry which is preliminary data.</text>
</comment>
<keyword evidence="1" id="KW-0175">Coiled coil</keyword>
<dbReference type="RefSeq" id="WP_213403678.1">
    <property type="nucleotide sequence ID" value="NZ_JAGIBT010000008.1"/>
</dbReference>
<sequence>MDISNIEQEYWDALERLKNGETKIVDTKSTRFRFTKDSVGREAGRGKGYVRYERYPKLCDAIAEAEKKRANNIPEGNSQTSKLDREIRLKKEAKAKYSQLKEEYDKLMTDYINVMRRNLELETGLADTKDMKLKLIVNNGKLV</sequence>
<evidence type="ECO:0000313" key="2">
    <source>
        <dbReference type="EMBL" id="MBS7824448.1"/>
    </source>
</evidence>
<reference evidence="2" key="1">
    <citation type="submission" date="2021-03" db="EMBL/GenBank/DDBJ databases">
        <title>Identification and antibiotic profiling of Wohlfahrtiimonas chitiniclastica, an underestimated human pathogen.</title>
        <authorList>
            <person name="Kopf A."/>
            <person name="Bunk B."/>
            <person name="Coldewey S."/>
            <person name="Gunzer F."/>
            <person name="Riedel T."/>
            <person name="Schroettner P."/>
        </authorList>
    </citation>
    <scope>NUCLEOTIDE SEQUENCE</scope>
    <source>
        <strain evidence="2">DSM 100917</strain>
    </source>
</reference>
<protein>
    <submittedName>
        <fullName evidence="2">Uncharacterized protein</fullName>
    </submittedName>
</protein>
<dbReference type="AlphaFoldDB" id="A0AB35C1Y1"/>
<accession>A0AB35C1Y1</accession>
<organism evidence="2 3">
    <name type="scientific">Wohlfahrtiimonas chitiniclastica</name>
    <dbReference type="NCBI Taxonomy" id="400946"/>
    <lineage>
        <taxon>Bacteria</taxon>
        <taxon>Pseudomonadati</taxon>
        <taxon>Pseudomonadota</taxon>
        <taxon>Gammaproteobacteria</taxon>
        <taxon>Cardiobacteriales</taxon>
        <taxon>Ignatzschineriaceae</taxon>
        <taxon>Wohlfahrtiimonas</taxon>
    </lineage>
</organism>
<dbReference type="Proteomes" id="UP000680020">
    <property type="component" value="Unassembled WGS sequence"/>
</dbReference>
<evidence type="ECO:0000313" key="3">
    <source>
        <dbReference type="Proteomes" id="UP000680020"/>
    </source>
</evidence>
<name>A0AB35C1Y1_9GAMM</name>
<dbReference type="EMBL" id="JAGIBU010000002">
    <property type="protein sequence ID" value="MBS7824448.1"/>
    <property type="molecule type" value="Genomic_DNA"/>
</dbReference>